<accession>A0A2A5WW84</accession>
<dbReference type="Proteomes" id="UP000219327">
    <property type="component" value="Unassembled WGS sequence"/>
</dbReference>
<protein>
    <recommendedName>
        <fullName evidence="3">ASPIC/UnbV domain-containing protein</fullName>
    </recommendedName>
</protein>
<dbReference type="PANTHER" id="PTHR16026:SF0">
    <property type="entry name" value="CARTILAGE ACIDIC PROTEIN 1"/>
    <property type="match status" value="1"/>
</dbReference>
<sequence length="556" mass="59735">MSINRSSVPLALGLVASHRSALVILFVALTACGGGGGSSAPQPVSPPTTNPPETDTGGDGPIIRFRDVTADSGLSRRWEIVTGASSFINEFAGGLAAADYDDDGDIDLFATGGNFDPNHLYENQGDGTFIELGRDVGIDFTHLGSGPNFSDFDGDGDLDLFVGGVERSSYYLLENRDGQFFNVTSASGIELTVDDTVSSTFSDYDNDGDLDLFLSHWGASRRVDTETLWRNNGDGSFASASIESGISDGLIEPMDSTGQEMDRTFTPNLSDIDNDGDVDLLMAADFDTSQVMINNGDGTFVKTTDRNTIVDQHGMGSAVGDYDNDGDMDWFVTSIIQQPDLFGNRLYRNDGSGVFEDVTDEAGVADGGWGWAACFADFDNDGQLDLFHVNGWRGGDVDHDAAVGDQVRFFHAQGDRTFEEKATLVGLTHIGQGRGVACFDAERDGDIDIVIANNDEEQFVYYRNDSTNTNHYLAVRLVGNGQNTRGIGAWVMAETAEVTQVREVKAGNNYVSQNPAEVHFGLGEATSVDLTVRWPDGTETGLLGVGADQLLTIRYE</sequence>
<gene>
    <name evidence="4" type="ORF">CNE99_03505</name>
</gene>
<dbReference type="PROSITE" id="PS51257">
    <property type="entry name" value="PROKAR_LIPOPROTEIN"/>
    <property type="match status" value="1"/>
</dbReference>
<dbReference type="SUPFAM" id="SSF69318">
    <property type="entry name" value="Integrin alpha N-terminal domain"/>
    <property type="match status" value="1"/>
</dbReference>
<comment type="caution">
    <text evidence="4">The sequence shown here is derived from an EMBL/GenBank/DDBJ whole genome shotgun (WGS) entry which is preliminary data.</text>
</comment>
<dbReference type="PANTHER" id="PTHR16026">
    <property type="entry name" value="CARTILAGE ACIDIC PROTEIN 1"/>
    <property type="match status" value="1"/>
</dbReference>
<dbReference type="Gene3D" id="2.130.10.130">
    <property type="entry name" value="Integrin alpha, N-terminal"/>
    <property type="match status" value="1"/>
</dbReference>
<proteinExistence type="predicted"/>
<reference evidence="4 5" key="1">
    <citation type="submission" date="2017-08" db="EMBL/GenBank/DDBJ databases">
        <title>Fine stratification of microbial communities through a metagenomic profile of the photic zone.</title>
        <authorList>
            <person name="Haro-Moreno J.M."/>
            <person name="Lopez-Perez M."/>
            <person name="De La Torre J."/>
            <person name="Picazo A."/>
            <person name="Camacho A."/>
            <person name="Rodriguez-Valera F."/>
        </authorList>
    </citation>
    <scope>NUCLEOTIDE SEQUENCE [LARGE SCALE GENOMIC DNA]</scope>
    <source>
        <strain evidence="4">MED-G24</strain>
    </source>
</reference>
<feature type="region of interest" description="Disordered" evidence="2">
    <location>
        <begin position="36"/>
        <end position="62"/>
    </location>
</feature>
<name>A0A2A5WW84_9GAMM</name>
<organism evidence="4 5">
    <name type="scientific">OM182 bacterium MED-G24</name>
    <dbReference type="NCBI Taxonomy" id="1986255"/>
    <lineage>
        <taxon>Bacteria</taxon>
        <taxon>Pseudomonadati</taxon>
        <taxon>Pseudomonadota</taxon>
        <taxon>Gammaproteobacteria</taxon>
        <taxon>OMG group</taxon>
        <taxon>OM182 clade</taxon>
    </lineage>
</organism>
<dbReference type="InterPro" id="IPR027039">
    <property type="entry name" value="Crtac1"/>
</dbReference>
<keyword evidence="1" id="KW-0732">Signal</keyword>
<evidence type="ECO:0000313" key="5">
    <source>
        <dbReference type="Proteomes" id="UP000219327"/>
    </source>
</evidence>
<evidence type="ECO:0000256" key="1">
    <source>
        <dbReference type="ARBA" id="ARBA00022729"/>
    </source>
</evidence>
<dbReference type="InterPro" id="IPR011519">
    <property type="entry name" value="UnbV_ASPIC"/>
</dbReference>
<dbReference type="Pfam" id="PF13517">
    <property type="entry name" value="FG-GAP_3"/>
    <property type="match status" value="3"/>
</dbReference>
<dbReference type="AlphaFoldDB" id="A0A2A5WW84"/>
<dbReference type="Pfam" id="PF07593">
    <property type="entry name" value="UnbV_ASPIC"/>
    <property type="match status" value="1"/>
</dbReference>
<feature type="domain" description="ASPIC/UnbV" evidence="3">
    <location>
        <begin position="486"/>
        <end position="552"/>
    </location>
</feature>
<dbReference type="EMBL" id="NTKD01000011">
    <property type="protein sequence ID" value="PDH40523.1"/>
    <property type="molecule type" value="Genomic_DNA"/>
</dbReference>
<dbReference type="InterPro" id="IPR013517">
    <property type="entry name" value="FG-GAP"/>
</dbReference>
<dbReference type="InterPro" id="IPR028994">
    <property type="entry name" value="Integrin_alpha_N"/>
</dbReference>
<evidence type="ECO:0000256" key="2">
    <source>
        <dbReference type="SAM" id="MobiDB-lite"/>
    </source>
</evidence>
<evidence type="ECO:0000313" key="4">
    <source>
        <dbReference type="EMBL" id="PDH40523.1"/>
    </source>
</evidence>
<evidence type="ECO:0000259" key="3">
    <source>
        <dbReference type="Pfam" id="PF07593"/>
    </source>
</evidence>